<dbReference type="Pfam" id="PF09809">
    <property type="entry name" value="MRP-L27"/>
    <property type="match status" value="1"/>
</dbReference>
<dbReference type="GO" id="GO:0003735">
    <property type="term" value="F:structural constituent of ribosome"/>
    <property type="evidence" value="ECO:0007669"/>
    <property type="project" value="InterPro"/>
</dbReference>
<accession>A0A1L9X3H5</accession>
<keyword evidence="4" id="KW-0689">Ribosomal protein</keyword>
<keyword evidence="6" id="KW-0687">Ribonucleoprotein</keyword>
<dbReference type="PANTHER" id="PTHR21338">
    <property type="entry name" value="MITOCHONDRIAL RIBOSOMAL PROTEIN L41"/>
    <property type="match status" value="1"/>
</dbReference>
<evidence type="ECO:0000256" key="2">
    <source>
        <dbReference type="ARBA" id="ARBA00010152"/>
    </source>
</evidence>
<keyword evidence="8" id="KW-1185">Reference proteome</keyword>
<evidence type="ECO:0000256" key="5">
    <source>
        <dbReference type="ARBA" id="ARBA00023128"/>
    </source>
</evidence>
<evidence type="ECO:0000256" key="6">
    <source>
        <dbReference type="ARBA" id="ARBA00023274"/>
    </source>
</evidence>
<keyword evidence="5" id="KW-0496">Mitochondrion</keyword>
<name>A0A1L9X3H5_ASPA1</name>
<comment type="subcellular location">
    <subcellularLocation>
        <location evidence="1">Mitochondrion</location>
    </subcellularLocation>
</comment>
<evidence type="ECO:0000313" key="7">
    <source>
        <dbReference type="EMBL" id="OJK02738.1"/>
    </source>
</evidence>
<evidence type="ECO:0000256" key="4">
    <source>
        <dbReference type="ARBA" id="ARBA00022980"/>
    </source>
</evidence>
<dbReference type="RefSeq" id="XP_020059077.1">
    <property type="nucleotide sequence ID" value="XM_020204565.1"/>
</dbReference>
<evidence type="ECO:0000256" key="1">
    <source>
        <dbReference type="ARBA" id="ARBA00004173"/>
    </source>
</evidence>
<dbReference type="Proteomes" id="UP000184546">
    <property type="component" value="Unassembled WGS sequence"/>
</dbReference>
<comment type="similarity">
    <text evidence="2">Belongs to the mitochondrion-specific ribosomal protein mL41 family.</text>
</comment>
<protein>
    <submittedName>
        <fullName evidence="7">Uncharacterized protein</fullName>
    </submittedName>
</protein>
<dbReference type="STRING" id="690307.A0A1L9X3H5"/>
<dbReference type="GO" id="GO:0006412">
    <property type="term" value="P:translation"/>
    <property type="evidence" value="ECO:0007669"/>
    <property type="project" value="TreeGrafter"/>
</dbReference>
<dbReference type="PANTHER" id="PTHR21338:SF0">
    <property type="entry name" value="LARGE RIBOSOMAL SUBUNIT PROTEIN ML41"/>
    <property type="match status" value="1"/>
</dbReference>
<dbReference type="AlphaFoldDB" id="A0A1L9X3H5"/>
<evidence type="ECO:0000256" key="3">
    <source>
        <dbReference type="ARBA" id="ARBA00022946"/>
    </source>
</evidence>
<sequence>MFKPSKPMMARLRLTTKQVNGGYYKGNRTGSMGYFAKNGSYVIDWKKVRTYVVPENLDQFKLTPFVTRVMSPTQSKYTRQLEKKGRIITVERALEGKDYLDMWALDNGREVLEQEQIDKQLAIEEERRAAQAAMAAKAAEAAKEAEAAARKKARKAAWAVIHKEQEQAKLAAEAAATRSTTS</sequence>
<organism evidence="7 8">
    <name type="scientific">Aspergillus aculeatus (strain ATCC 16872 / CBS 172.66 / WB 5094)</name>
    <dbReference type="NCBI Taxonomy" id="690307"/>
    <lineage>
        <taxon>Eukaryota</taxon>
        <taxon>Fungi</taxon>
        <taxon>Dikarya</taxon>
        <taxon>Ascomycota</taxon>
        <taxon>Pezizomycotina</taxon>
        <taxon>Eurotiomycetes</taxon>
        <taxon>Eurotiomycetidae</taxon>
        <taxon>Eurotiales</taxon>
        <taxon>Aspergillaceae</taxon>
        <taxon>Aspergillus</taxon>
        <taxon>Aspergillus subgen. Circumdati</taxon>
    </lineage>
</organism>
<dbReference type="OMA" id="CMQARLR"/>
<dbReference type="VEuPathDB" id="FungiDB:ASPACDRAFT_75856"/>
<evidence type="ECO:0000313" key="8">
    <source>
        <dbReference type="Proteomes" id="UP000184546"/>
    </source>
</evidence>
<dbReference type="OrthoDB" id="408933at2759"/>
<gene>
    <name evidence="7" type="ORF">ASPACDRAFT_75856</name>
</gene>
<keyword evidence="3" id="KW-0809">Transit peptide</keyword>
<reference evidence="8" key="1">
    <citation type="journal article" date="2017" name="Genome Biol.">
        <title>Comparative genomics reveals high biological diversity and specific adaptations in the industrially and medically important fungal genus Aspergillus.</title>
        <authorList>
            <person name="de Vries R.P."/>
            <person name="Riley R."/>
            <person name="Wiebenga A."/>
            <person name="Aguilar-Osorio G."/>
            <person name="Amillis S."/>
            <person name="Uchima C.A."/>
            <person name="Anderluh G."/>
            <person name="Asadollahi M."/>
            <person name="Askin M."/>
            <person name="Barry K."/>
            <person name="Battaglia E."/>
            <person name="Bayram O."/>
            <person name="Benocci T."/>
            <person name="Braus-Stromeyer S.A."/>
            <person name="Caldana C."/>
            <person name="Canovas D."/>
            <person name="Cerqueira G.C."/>
            <person name="Chen F."/>
            <person name="Chen W."/>
            <person name="Choi C."/>
            <person name="Clum A."/>
            <person name="Dos Santos R.A."/>
            <person name="Damasio A.R."/>
            <person name="Diallinas G."/>
            <person name="Emri T."/>
            <person name="Fekete E."/>
            <person name="Flipphi M."/>
            <person name="Freyberg S."/>
            <person name="Gallo A."/>
            <person name="Gournas C."/>
            <person name="Habgood R."/>
            <person name="Hainaut M."/>
            <person name="Harispe M.L."/>
            <person name="Henrissat B."/>
            <person name="Hilden K.S."/>
            <person name="Hope R."/>
            <person name="Hossain A."/>
            <person name="Karabika E."/>
            <person name="Karaffa L."/>
            <person name="Karanyi Z."/>
            <person name="Krasevec N."/>
            <person name="Kuo A."/>
            <person name="Kusch H."/>
            <person name="LaButti K."/>
            <person name="Lagendijk E.L."/>
            <person name="Lapidus A."/>
            <person name="Levasseur A."/>
            <person name="Lindquist E."/>
            <person name="Lipzen A."/>
            <person name="Logrieco A.F."/>
            <person name="MacCabe A."/>
            <person name="Maekelae M.R."/>
            <person name="Malavazi I."/>
            <person name="Melin P."/>
            <person name="Meyer V."/>
            <person name="Mielnichuk N."/>
            <person name="Miskei M."/>
            <person name="Molnar A.P."/>
            <person name="Mule G."/>
            <person name="Ngan C.Y."/>
            <person name="Orejas M."/>
            <person name="Orosz E."/>
            <person name="Ouedraogo J.P."/>
            <person name="Overkamp K.M."/>
            <person name="Park H.-S."/>
            <person name="Perrone G."/>
            <person name="Piumi F."/>
            <person name="Punt P.J."/>
            <person name="Ram A.F."/>
            <person name="Ramon A."/>
            <person name="Rauscher S."/>
            <person name="Record E."/>
            <person name="Riano-Pachon D.M."/>
            <person name="Robert V."/>
            <person name="Roehrig J."/>
            <person name="Ruller R."/>
            <person name="Salamov A."/>
            <person name="Salih N.S."/>
            <person name="Samson R.A."/>
            <person name="Sandor E."/>
            <person name="Sanguinetti M."/>
            <person name="Schuetze T."/>
            <person name="Sepcic K."/>
            <person name="Shelest E."/>
            <person name="Sherlock G."/>
            <person name="Sophianopoulou V."/>
            <person name="Squina F.M."/>
            <person name="Sun H."/>
            <person name="Susca A."/>
            <person name="Todd R.B."/>
            <person name="Tsang A."/>
            <person name="Unkles S.E."/>
            <person name="van de Wiele N."/>
            <person name="van Rossen-Uffink D."/>
            <person name="Oliveira J.V."/>
            <person name="Vesth T.C."/>
            <person name="Visser J."/>
            <person name="Yu J.-H."/>
            <person name="Zhou M."/>
            <person name="Andersen M.R."/>
            <person name="Archer D.B."/>
            <person name="Baker S.E."/>
            <person name="Benoit I."/>
            <person name="Brakhage A.A."/>
            <person name="Braus G.H."/>
            <person name="Fischer R."/>
            <person name="Frisvad J.C."/>
            <person name="Goldman G.H."/>
            <person name="Houbraken J."/>
            <person name="Oakley B."/>
            <person name="Pocsi I."/>
            <person name="Scazzocchio C."/>
            <person name="Seiboth B."/>
            <person name="vanKuyk P.A."/>
            <person name="Wortman J."/>
            <person name="Dyer P.S."/>
            <person name="Grigoriev I.V."/>
        </authorList>
    </citation>
    <scope>NUCLEOTIDE SEQUENCE [LARGE SCALE GENOMIC DNA]</scope>
    <source>
        <strain evidence="8">ATCC 16872 / CBS 172.66 / WB 5094</strain>
    </source>
</reference>
<dbReference type="EMBL" id="KV878972">
    <property type="protein sequence ID" value="OJK02738.1"/>
    <property type="molecule type" value="Genomic_DNA"/>
</dbReference>
<dbReference type="GO" id="GO:0005762">
    <property type="term" value="C:mitochondrial large ribosomal subunit"/>
    <property type="evidence" value="ECO:0007669"/>
    <property type="project" value="InterPro"/>
</dbReference>
<proteinExistence type="inferred from homology"/>
<dbReference type="GeneID" id="30978379"/>
<dbReference type="InterPro" id="IPR019189">
    <property type="entry name" value="Ribosomal_mL41"/>
</dbReference>